<evidence type="ECO:0000313" key="3">
    <source>
        <dbReference type="EMBL" id="WIM89415.1"/>
    </source>
</evidence>
<dbReference type="InterPro" id="IPR026004">
    <property type="entry name" value="Septum_form"/>
</dbReference>
<evidence type="ECO:0000259" key="2">
    <source>
        <dbReference type="Pfam" id="PF13845"/>
    </source>
</evidence>
<reference evidence="3 4" key="1">
    <citation type="journal article" date="2023" name="Microbiol. Resour. Announc.">
        <title>Complete Genome Sequence of Mycobacterium wuenschmanii, a novel Nontuberculous Mycobacterium Isolated from a captive population of Amazon Milk Frogs.</title>
        <authorList>
            <person name="Hicks J."/>
            <person name="Zeineldin M."/>
            <person name="Ward H."/>
            <person name="Wuenschmann A."/>
            <person name="Camp P."/>
            <person name="Farrell D."/>
            <person name="Lehman K."/>
            <person name="Thacker T."/>
            <person name="Cuthbert E."/>
        </authorList>
    </citation>
    <scope>NUCLEOTIDE SEQUENCE [LARGE SCALE GENOMIC DNA]</scope>
    <source>
        <strain evidence="3 4">Wuenschmanii</strain>
    </source>
</reference>
<gene>
    <name evidence="3" type="ORF">PT015_08225</name>
</gene>
<accession>A0ABY8W0J6</accession>
<organism evidence="3 4">
    <name type="scientific">Candidatus Mycobacterium wuenschmannii</name>
    <dbReference type="NCBI Taxonomy" id="3027808"/>
    <lineage>
        <taxon>Bacteria</taxon>
        <taxon>Bacillati</taxon>
        <taxon>Actinomycetota</taxon>
        <taxon>Actinomycetes</taxon>
        <taxon>Mycobacteriales</taxon>
        <taxon>Mycobacteriaceae</taxon>
        <taxon>Mycobacterium</taxon>
    </lineage>
</organism>
<dbReference type="EMBL" id="CP126981">
    <property type="protein sequence ID" value="WIM89415.1"/>
    <property type="molecule type" value="Genomic_DNA"/>
</dbReference>
<keyword evidence="1" id="KW-0472">Membrane</keyword>
<protein>
    <recommendedName>
        <fullName evidence="2">Septum formation-related domain-containing protein</fullName>
    </recommendedName>
</protein>
<feature type="domain" description="Septum formation-related" evidence="2">
    <location>
        <begin position="85"/>
        <end position="152"/>
    </location>
</feature>
<dbReference type="RefSeq" id="WP_285190143.1">
    <property type="nucleotide sequence ID" value="NZ_CP126981.1"/>
</dbReference>
<evidence type="ECO:0000256" key="1">
    <source>
        <dbReference type="SAM" id="Phobius"/>
    </source>
</evidence>
<evidence type="ECO:0000313" key="4">
    <source>
        <dbReference type="Proteomes" id="UP001236585"/>
    </source>
</evidence>
<dbReference type="Proteomes" id="UP001236585">
    <property type="component" value="Chromosome"/>
</dbReference>
<dbReference type="Pfam" id="PF13845">
    <property type="entry name" value="Septum_form"/>
    <property type="match status" value="1"/>
</dbReference>
<feature type="transmembrane region" description="Helical" evidence="1">
    <location>
        <begin position="24"/>
        <end position="49"/>
    </location>
</feature>
<keyword evidence="1" id="KW-1133">Transmembrane helix</keyword>
<feature type="transmembrane region" description="Helical" evidence="1">
    <location>
        <begin position="61"/>
        <end position="81"/>
    </location>
</feature>
<name>A0ABY8W0J6_9MYCO</name>
<proteinExistence type="predicted"/>
<keyword evidence="4" id="KW-1185">Reference proteome</keyword>
<keyword evidence="1" id="KW-0812">Transmembrane</keyword>
<sequence>MTSSPVPDSGENVPTSPERPASKWAVATFLLGLVSLIPLSVIAGVVALVKTRGGKEPGRGLVVAGLVICVLWSAVWAYSLWPKHGLITGTLQSDRVGTCFRGDVNSPVNCDQPHSDELFAMLKLSRFPDSDPEQHEIEKRCKAELPGYSATAERDPSIRVDAWAPGAEWKQLDTHAAGCVAHSSGNRTSSIKLGPSFSWNSP</sequence>